<dbReference type="Proteomes" id="UP000887540">
    <property type="component" value="Unplaced"/>
</dbReference>
<reference evidence="3" key="1">
    <citation type="submission" date="2022-11" db="UniProtKB">
        <authorList>
            <consortium name="WormBaseParasite"/>
        </authorList>
    </citation>
    <scope>IDENTIFICATION</scope>
</reference>
<sequence length="130" mass="13946">MKNKLILARRLRSAAGATAPNRHSESPLGATARIRPLNPTFGFFVASSRSPSPPSESHLRATAPNHHSEPLLGITARIRLSDPTLGFFVASSRSSAPPLRASSRNRRSGPSLEVTLGEFENTVCARPPIL</sequence>
<protein>
    <submittedName>
        <fullName evidence="3">Uncharacterized protein</fullName>
    </submittedName>
</protein>
<dbReference type="AlphaFoldDB" id="A0A914EHU9"/>
<keyword evidence="2" id="KW-1185">Reference proteome</keyword>
<accession>A0A914EHU9</accession>
<feature type="region of interest" description="Disordered" evidence="1">
    <location>
        <begin position="47"/>
        <end position="68"/>
    </location>
</feature>
<name>A0A914EHU9_9BILA</name>
<evidence type="ECO:0000313" key="3">
    <source>
        <dbReference type="WBParaSite" id="ACRNAN_scaffold8397.g9727.t1"/>
    </source>
</evidence>
<evidence type="ECO:0000313" key="2">
    <source>
        <dbReference type="Proteomes" id="UP000887540"/>
    </source>
</evidence>
<evidence type="ECO:0000256" key="1">
    <source>
        <dbReference type="SAM" id="MobiDB-lite"/>
    </source>
</evidence>
<dbReference type="WBParaSite" id="ACRNAN_scaffold8397.g9727.t1">
    <property type="protein sequence ID" value="ACRNAN_scaffold8397.g9727.t1"/>
    <property type="gene ID" value="ACRNAN_scaffold8397.g9727"/>
</dbReference>
<organism evidence="2 3">
    <name type="scientific">Acrobeloides nanus</name>
    <dbReference type="NCBI Taxonomy" id="290746"/>
    <lineage>
        <taxon>Eukaryota</taxon>
        <taxon>Metazoa</taxon>
        <taxon>Ecdysozoa</taxon>
        <taxon>Nematoda</taxon>
        <taxon>Chromadorea</taxon>
        <taxon>Rhabditida</taxon>
        <taxon>Tylenchina</taxon>
        <taxon>Cephalobomorpha</taxon>
        <taxon>Cephaloboidea</taxon>
        <taxon>Cephalobidae</taxon>
        <taxon>Acrobeloides</taxon>
    </lineage>
</organism>
<proteinExistence type="predicted"/>